<organism evidence="6 7">
    <name type="scientific">Vicia faba</name>
    <name type="common">Broad bean</name>
    <name type="synonym">Faba vulgaris</name>
    <dbReference type="NCBI Taxonomy" id="3906"/>
    <lineage>
        <taxon>Eukaryota</taxon>
        <taxon>Viridiplantae</taxon>
        <taxon>Streptophyta</taxon>
        <taxon>Embryophyta</taxon>
        <taxon>Tracheophyta</taxon>
        <taxon>Spermatophyta</taxon>
        <taxon>Magnoliopsida</taxon>
        <taxon>eudicotyledons</taxon>
        <taxon>Gunneridae</taxon>
        <taxon>Pentapetalae</taxon>
        <taxon>rosids</taxon>
        <taxon>fabids</taxon>
        <taxon>Fabales</taxon>
        <taxon>Fabaceae</taxon>
        <taxon>Papilionoideae</taxon>
        <taxon>50 kb inversion clade</taxon>
        <taxon>NPAAA clade</taxon>
        <taxon>Hologalegina</taxon>
        <taxon>IRL clade</taxon>
        <taxon>Fabeae</taxon>
        <taxon>Vicia</taxon>
    </lineage>
</organism>
<evidence type="ECO:0000313" key="7">
    <source>
        <dbReference type="Proteomes" id="UP001157006"/>
    </source>
</evidence>
<dbReference type="EMBL" id="OX451738">
    <property type="protein sequence ID" value="CAI8601837.1"/>
    <property type="molecule type" value="Genomic_DNA"/>
</dbReference>
<dbReference type="PANTHER" id="PTHR33463:SF198">
    <property type="entry name" value="RPP4C3"/>
    <property type="match status" value="1"/>
</dbReference>
<dbReference type="SUPFAM" id="SSF52047">
    <property type="entry name" value="RNI-like"/>
    <property type="match status" value="3"/>
</dbReference>
<evidence type="ECO:0000313" key="6">
    <source>
        <dbReference type="EMBL" id="CAI8601837.1"/>
    </source>
</evidence>
<dbReference type="PANTHER" id="PTHR33463">
    <property type="entry name" value="NB-ARC DOMAIN-CONTAINING PROTEIN-RELATED"/>
    <property type="match status" value="1"/>
</dbReference>
<dbReference type="InterPro" id="IPR050905">
    <property type="entry name" value="Plant_NBS-LRR"/>
</dbReference>
<dbReference type="Gene3D" id="1.10.8.430">
    <property type="entry name" value="Helical domain of apoptotic protease-activating factors"/>
    <property type="match status" value="1"/>
</dbReference>
<dbReference type="PRINTS" id="PR00364">
    <property type="entry name" value="DISEASERSIST"/>
</dbReference>
<dbReference type="GO" id="GO:0005524">
    <property type="term" value="F:ATP binding"/>
    <property type="evidence" value="ECO:0007669"/>
    <property type="project" value="UniProtKB-KW"/>
</dbReference>
<keyword evidence="2" id="KW-0547">Nucleotide-binding</keyword>
<dbReference type="InterPro" id="IPR057135">
    <property type="entry name" value="At4g27190-like_LRR"/>
</dbReference>
<accession>A0AAV0ZV49</accession>
<keyword evidence="3" id="KW-0611">Plant defense</keyword>
<evidence type="ECO:0000256" key="1">
    <source>
        <dbReference type="ARBA" id="ARBA00008894"/>
    </source>
</evidence>
<keyword evidence="4" id="KW-0067">ATP-binding</keyword>
<dbReference type="Pfam" id="PF00931">
    <property type="entry name" value="NB-ARC"/>
    <property type="match status" value="1"/>
</dbReference>
<gene>
    <name evidence="6" type="ORF">VFH_III013520</name>
</gene>
<feature type="domain" description="AAA+ ATPase" evidence="5">
    <location>
        <begin position="169"/>
        <end position="307"/>
    </location>
</feature>
<dbReference type="InterPro" id="IPR002182">
    <property type="entry name" value="NB-ARC"/>
</dbReference>
<evidence type="ECO:0000256" key="3">
    <source>
        <dbReference type="ARBA" id="ARBA00022821"/>
    </source>
</evidence>
<dbReference type="Proteomes" id="UP001157006">
    <property type="component" value="Chromosome 3"/>
</dbReference>
<reference evidence="6 7" key="1">
    <citation type="submission" date="2023-01" db="EMBL/GenBank/DDBJ databases">
        <authorList>
            <person name="Kreplak J."/>
        </authorList>
    </citation>
    <scope>NUCLEOTIDE SEQUENCE [LARGE SCALE GENOMIC DNA]</scope>
</reference>
<dbReference type="InterPro" id="IPR042197">
    <property type="entry name" value="Apaf_helical"/>
</dbReference>
<dbReference type="Pfam" id="PF23247">
    <property type="entry name" value="LRR_RPS2"/>
    <property type="match status" value="5"/>
</dbReference>
<dbReference type="InterPro" id="IPR003593">
    <property type="entry name" value="AAA+_ATPase"/>
</dbReference>
<dbReference type="InterPro" id="IPR032675">
    <property type="entry name" value="LRR_dom_sf"/>
</dbReference>
<comment type="similarity">
    <text evidence="1">Belongs to the disease resistance NB-LRR family.</text>
</comment>
<sequence>MDILISVVGKVSEYTVAPIGRQASYLIRYKANFKTLADDVKEIEYARQRMMILVEEERRNGKTIFPDVETWIKNVDEVIEKATQLQNDPRHANLRCSAWPFPNLISRHQLSRKSTKLAKDVVQFKEKKFSGPLGALDGVASSSSTRGDEKYETRETLKQEIMEALKDPNSRNIGVYGLGGVGKTTLVKEVSQIAKQHKLFAEVVTTRVSQNPDLKTIQGEIADTLGLRFPDETIQGRADRLRQRIKNEKSILIVLDDIWTVIDLKNVGIPFGDEHNGCKLFMTSRSQNVLVQMDVPKDFTFRLELMSEKETWSLFRFMAGDVVNNRDLKDVAIQVAQKCAGLPLRVVMVARALKNKRDVHSWNDALRKLQSNDHAGMDTLTYSALELSYDALESGEVRDLFLLFALLPGGHIEYSLEVAMGLDILKHVNTMDDARNRHYAIIKSLEETCFLHESKTSGEIKMHDFVRDFATSIARRDKHVFLREFADMEWPTNDFLNRCTQIILRKCHNLHELPPKVDCPSIKFFCFISRNRTLEIPDMFFEGMKNLTVLDLTYLTLPSLCLDFCVLENMDAIEALQNLEILSFWKSSMIKLPREIGRLTKLRMLKLSHSGIEVVPPNILSSLTKLEELYMGNTSINWADVNSTVENENASIAELRKLPNLTALELQIRETWMLPRDLQLIFEKLKRYRIAIGDVWEWSDIKYGTLKTLMLKLGTNIHLEHGIKALIKGVENLYLDDVDGIQNVLYDLNGEGFPLLKHLHIQNNANVKHIVDSKERNQIHVSFPILETLLLDNLKNLENISHGPLSATSFESLSVIKVKSCFQLKYLFSFTMVKRLSHLSKIEVCQCNSMKDIVLEDNSSSANNEKIEFLQLRSLTLEHLETLDNFFSHSKSKQKYQGLEPYVSSTPFFNVQVAFPNLDTLKLSSLNLSKIWDDYSTYNLTSLIVESCGGLKYLFSSTVVGSFKNLKHLKISNCPLMEEIISKEEGNNPLNEVPFLKLEKIILKDMDNLKTIWHHQFGSLKSLHVSNCKRIVVIFPSSMQKTYNKLEMLEVTNCALVEEIFELTFSCIEDTTHLKKVTIIGLPKLKKIWSRDPKEILSFQNLIDVQLNGCQSLEYLLPFSVATTSCSLLKELVIKNCASLNRIVAEKKESRVCACPIFMFNQLSTLVLWNSNKLKCFYVGEHTLSCPSLRKIDVFRCSKLNLYRTLSTCSSKSSFQHDKLSVVTQQPPFIAEEVIPNLERLRIEQKDADMILQAQNSSALFTKLTFLGLGFYNNEDSTFPYWFLNNVHTLEVLVVEWSRFKKIFQNEKQTSEKTHTRIKNLVLSELHKLQQICEEGSRIDPVLEFLEHLWVASCSSLTNLLPSSVTLNHLNYLEIISCNGLKSLITTPTAQSLVKLKTLKVRDCKSLEEIITGVESVDIAFVSLEVLMLECLPSLNKFCSSKFFLKFPLLEKVIVRECPYMKMFSERNPSTPNLRKVKNAENEEEWHWKGNLNDTIKKMFEEKVGFSKFKYLALSNHPVLKDLWYGQVDHQNVFCNLKHLVVQRCDFLSHVLFPSNVVQVLHKLEELEVNNCDSLEAIFDVKGMKSNELILIKQSSQLKTLTLSCLSNLEHIWNEDPHEIMNFGNLCSVDVSSCQGLLYIFSLSMCQDLGNLEMLEIDSCGVEDIVAMRDGPMEISLNFPLLNTLVLCGLTKLKSFYQGKHTLECPSLKILNVCRCETLRMFSFNNLDLQQPEYLVDESSQQALFSIEKLSTNLEELTINAKDAFRMLNDYCQENIFPKIQRLRLQRFDETPTVFLNDFHAILPNLTTLQLRNSCFETLFPSKGTPGNLNDELSKQIKELWLYELEKMKYICHEDFPLNLEDLYVNSCPSLICLIPSSTSFTNMTTLEVNDCKELFYLITSSTAKSLVQLRELKIKKCEKMLDVVKIDDEKVEEDIIFENLKILKFITLLSLRSFSSGKQTFIFPSLVHFVVKGCPQMKNFSLGVTQAPCLTEIEVEEENIRWKGDLNTTIKQLFIEKQAPHCDGTIVSSYSQDDEIACEDGIDAEAKE</sequence>
<dbReference type="GO" id="GO:0043531">
    <property type="term" value="F:ADP binding"/>
    <property type="evidence" value="ECO:0007669"/>
    <property type="project" value="InterPro"/>
</dbReference>
<proteinExistence type="inferred from homology"/>
<dbReference type="SUPFAM" id="SSF52058">
    <property type="entry name" value="L domain-like"/>
    <property type="match status" value="2"/>
</dbReference>
<evidence type="ECO:0000259" key="5">
    <source>
        <dbReference type="SMART" id="SM00382"/>
    </source>
</evidence>
<name>A0AAV0ZV49_VICFA</name>
<dbReference type="SMART" id="SM00382">
    <property type="entry name" value="AAA"/>
    <property type="match status" value="1"/>
</dbReference>
<dbReference type="SUPFAM" id="SSF52540">
    <property type="entry name" value="P-loop containing nucleoside triphosphate hydrolases"/>
    <property type="match status" value="1"/>
</dbReference>
<dbReference type="Gene3D" id="3.40.50.300">
    <property type="entry name" value="P-loop containing nucleotide triphosphate hydrolases"/>
    <property type="match status" value="1"/>
</dbReference>
<dbReference type="InterPro" id="IPR027417">
    <property type="entry name" value="P-loop_NTPase"/>
</dbReference>
<evidence type="ECO:0000256" key="2">
    <source>
        <dbReference type="ARBA" id="ARBA00022741"/>
    </source>
</evidence>
<evidence type="ECO:0000256" key="4">
    <source>
        <dbReference type="ARBA" id="ARBA00022840"/>
    </source>
</evidence>
<dbReference type="Gene3D" id="3.80.10.10">
    <property type="entry name" value="Ribonuclease Inhibitor"/>
    <property type="match status" value="5"/>
</dbReference>
<dbReference type="GO" id="GO:0006952">
    <property type="term" value="P:defense response"/>
    <property type="evidence" value="ECO:0007669"/>
    <property type="project" value="UniProtKB-KW"/>
</dbReference>
<protein>
    <recommendedName>
        <fullName evidence="5">AAA+ ATPase domain-containing protein</fullName>
    </recommendedName>
</protein>
<keyword evidence="7" id="KW-1185">Reference proteome</keyword>